<proteinExistence type="predicted"/>
<name>A0A2S3ZFK1_9MICO</name>
<organism evidence="1 2">
    <name type="scientific">Cryobacterium zongtaii</name>
    <dbReference type="NCBI Taxonomy" id="1259217"/>
    <lineage>
        <taxon>Bacteria</taxon>
        <taxon>Bacillati</taxon>
        <taxon>Actinomycetota</taxon>
        <taxon>Actinomycetes</taxon>
        <taxon>Micrococcales</taxon>
        <taxon>Microbacteriaceae</taxon>
        <taxon>Cryobacterium</taxon>
    </lineage>
</organism>
<evidence type="ECO:0000313" key="1">
    <source>
        <dbReference type="EMBL" id="POH65838.1"/>
    </source>
</evidence>
<protein>
    <submittedName>
        <fullName evidence="1">Uncharacterized protein</fullName>
    </submittedName>
</protein>
<comment type="caution">
    <text evidence="1">The sequence shown here is derived from an EMBL/GenBank/DDBJ whole genome shotgun (WGS) entry which is preliminary data.</text>
</comment>
<reference evidence="1 2" key="1">
    <citation type="submission" date="2018-01" db="EMBL/GenBank/DDBJ databases">
        <title>Cryobacterium sp. nov., from glaciers in China.</title>
        <authorList>
            <person name="Liu Q."/>
            <person name="Xin Y.-H."/>
        </authorList>
    </citation>
    <scope>NUCLEOTIDE SEQUENCE [LARGE SCALE GENOMIC DNA]</scope>
    <source>
        <strain evidence="1 2">TMN-42</strain>
    </source>
</reference>
<gene>
    <name evidence="1" type="ORF">C3B61_09775</name>
</gene>
<dbReference type="EMBL" id="PPXD01000013">
    <property type="protein sequence ID" value="POH65838.1"/>
    <property type="molecule type" value="Genomic_DNA"/>
</dbReference>
<sequence>MALAGCTQLPNLDEGAVTYDASSGAGNAAALSGVLVFENGCVRFENGTIPLFQEDETSWDGEVLVLNGVAYQMGDTIDVGGGQTSRDVSTADVPDRCMDGPLWVVAPSQ</sequence>
<accession>A0A2S3ZFK1</accession>
<dbReference type="AlphaFoldDB" id="A0A2S3ZFK1"/>
<dbReference type="Proteomes" id="UP000237340">
    <property type="component" value="Unassembled WGS sequence"/>
</dbReference>
<evidence type="ECO:0000313" key="2">
    <source>
        <dbReference type="Proteomes" id="UP000237340"/>
    </source>
</evidence>
<keyword evidence="2" id="KW-1185">Reference proteome</keyword>